<accession>A0A3D8S5Q7</accession>
<reference evidence="2 3" key="1">
    <citation type="journal article" date="2018" name="IMA Fungus">
        <title>IMA Genome-F 9: Draft genome sequence of Annulohypoxylon stygium, Aspergillus mulundensis, Berkeleyomyces basicola (syn. Thielaviopsis basicola), Ceratocystis smalleyi, two Cercospora beticola strains, Coleophoma cylindrospora, Fusarium fracticaudum, Phialophora cf. hyalina, and Morchella septimelata.</title>
        <authorList>
            <person name="Wingfield B.D."/>
            <person name="Bills G.F."/>
            <person name="Dong Y."/>
            <person name="Huang W."/>
            <person name="Nel W.J."/>
            <person name="Swalarsk-Parry B.S."/>
            <person name="Vaghefi N."/>
            <person name="Wilken P.M."/>
            <person name="An Z."/>
            <person name="de Beer Z.W."/>
            <person name="De Vos L."/>
            <person name="Chen L."/>
            <person name="Duong T.A."/>
            <person name="Gao Y."/>
            <person name="Hammerbacher A."/>
            <person name="Kikkert J.R."/>
            <person name="Li Y."/>
            <person name="Li H."/>
            <person name="Li K."/>
            <person name="Li Q."/>
            <person name="Liu X."/>
            <person name="Ma X."/>
            <person name="Naidoo K."/>
            <person name="Pethybridge S.J."/>
            <person name="Sun J."/>
            <person name="Steenkamp E.T."/>
            <person name="van der Nest M.A."/>
            <person name="van Wyk S."/>
            <person name="Wingfield M.J."/>
            <person name="Xiong C."/>
            <person name="Yue Q."/>
            <person name="Zhang X."/>
        </authorList>
    </citation>
    <scope>NUCLEOTIDE SEQUENCE [LARGE SCALE GENOMIC DNA]</scope>
    <source>
        <strain evidence="2 3">DSM 5745</strain>
    </source>
</reference>
<sequence length="281" mass="31273">MASSTQNQTQPGQKDHWSSEAYSTSASFVPKLTQTLLQYLDPQPTDKVLDIGCGDGKFTDLFLPHISKVLGVDSSPAMIDAANRDYAGDKAAFKVLDCRYLETDDEVVNGNWDKVVSNAALHWILRDESTRLSTLKGIHASLKQGGSFVFEMGGHGNVAEIQGAMQYALLRHGIPIERVREAYPWFFPSVPWMTSTLERIGFRVDKMEIEYRPTKLTSDANGGLAGWVRLMGVAFLDVVEPGMREDVVREVCEVLEKTVTREEDGSQWLGYVRLRGVAVKV</sequence>
<proteinExistence type="predicted"/>
<dbReference type="GeneID" id="38115556"/>
<dbReference type="InterPro" id="IPR013217">
    <property type="entry name" value="Methyltransf_12"/>
</dbReference>
<dbReference type="STRING" id="1810919.A0A3D8S5Q7"/>
<dbReference type="Gene3D" id="3.40.50.150">
    <property type="entry name" value="Vaccinia Virus protein VP39"/>
    <property type="match status" value="1"/>
</dbReference>
<dbReference type="Proteomes" id="UP000256690">
    <property type="component" value="Unassembled WGS sequence"/>
</dbReference>
<dbReference type="OrthoDB" id="66144at2759"/>
<dbReference type="AlphaFoldDB" id="A0A3D8S5Q7"/>
<evidence type="ECO:0000313" key="2">
    <source>
        <dbReference type="EMBL" id="RDW81629.1"/>
    </source>
</evidence>
<name>A0A3D8S5Q7_9EURO</name>
<evidence type="ECO:0000313" key="3">
    <source>
        <dbReference type="Proteomes" id="UP000256690"/>
    </source>
</evidence>
<evidence type="ECO:0000259" key="1">
    <source>
        <dbReference type="Pfam" id="PF08242"/>
    </source>
</evidence>
<dbReference type="PANTHER" id="PTHR43861">
    <property type="entry name" value="TRANS-ACONITATE 2-METHYLTRANSFERASE-RELATED"/>
    <property type="match status" value="1"/>
</dbReference>
<dbReference type="SUPFAM" id="SSF53335">
    <property type="entry name" value="S-adenosyl-L-methionine-dependent methyltransferases"/>
    <property type="match status" value="1"/>
</dbReference>
<keyword evidence="3" id="KW-1185">Reference proteome</keyword>
<feature type="domain" description="Methyltransferase type 12" evidence="1">
    <location>
        <begin position="49"/>
        <end position="147"/>
    </location>
</feature>
<protein>
    <recommendedName>
        <fullName evidence="1">Methyltransferase type 12 domain-containing protein</fullName>
    </recommendedName>
</protein>
<comment type="caution">
    <text evidence="2">The sequence shown here is derived from an EMBL/GenBank/DDBJ whole genome shotgun (WGS) entry which is preliminary data.</text>
</comment>
<dbReference type="InterPro" id="IPR029063">
    <property type="entry name" value="SAM-dependent_MTases_sf"/>
</dbReference>
<gene>
    <name evidence="2" type="ORF">DSM5745_05186</name>
</gene>
<dbReference type="EMBL" id="PVWQ01000005">
    <property type="protein sequence ID" value="RDW81629.1"/>
    <property type="molecule type" value="Genomic_DNA"/>
</dbReference>
<organism evidence="2 3">
    <name type="scientific">Aspergillus mulundensis</name>
    <dbReference type="NCBI Taxonomy" id="1810919"/>
    <lineage>
        <taxon>Eukaryota</taxon>
        <taxon>Fungi</taxon>
        <taxon>Dikarya</taxon>
        <taxon>Ascomycota</taxon>
        <taxon>Pezizomycotina</taxon>
        <taxon>Eurotiomycetes</taxon>
        <taxon>Eurotiomycetidae</taxon>
        <taxon>Eurotiales</taxon>
        <taxon>Aspergillaceae</taxon>
        <taxon>Aspergillus</taxon>
        <taxon>Aspergillus subgen. Nidulantes</taxon>
    </lineage>
</organism>
<dbReference type="Pfam" id="PF08242">
    <property type="entry name" value="Methyltransf_12"/>
    <property type="match status" value="1"/>
</dbReference>
<dbReference type="RefSeq" id="XP_026604682.1">
    <property type="nucleotide sequence ID" value="XM_026747202.1"/>
</dbReference>
<dbReference type="PANTHER" id="PTHR43861:SF1">
    <property type="entry name" value="TRANS-ACONITATE 2-METHYLTRANSFERASE"/>
    <property type="match status" value="1"/>
</dbReference>
<dbReference type="CDD" id="cd02440">
    <property type="entry name" value="AdoMet_MTases"/>
    <property type="match status" value="1"/>
</dbReference>